<dbReference type="AlphaFoldDB" id="A0A9P4HQX5"/>
<protein>
    <submittedName>
        <fullName evidence="2">Uncharacterized protein</fullName>
    </submittedName>
</protein>
<reference evidence="2" key="1">
    <citation type="journal article" date="2020" name="Stud. Mycol.">
        <title>101 Dothideomycetes genomes: a test case for predicting lifestyles and emergence of pathogens.</title>
        <authorList>
            <person name="Haridas S."/>
            <person name="Albert R."/>
            <person name="Binder M."/>
            <person name="Bloem J."/>
            <person name="Labutti K."/>
            <person name="Salamov A."/>
            <person name="Andreopoulos B."/>
            <person name="Baker S."/>
            <person name="Barry K."/>
            <person name="Bills G."/>
            <person name="Bluhm B."/>
            <person name="Cannon C."/>
            <person name="Castanera R."/>
            <person name="Culley D."/>
            <person name="Daum C."/>
            <person name="Ezra D."/>
            <person name="Gonzalez J."/>
            <person name="Henrissat B."/>
            <person name="Kuo A."/>
            <person name="Liang C."/>
            <person name="Lipzen A."/>
            <person name="Lutzoni F."/>
            <person name="Magnuson J."/>
            <person name="Mondo S."/>
            <person name="Nolan M."/>
            <person name="Ohm R."/>
            <person name="Pangilinan J."/>
            <person name="Park H.-J."/>
            <person name="Ramirez L."/>
            <person name="Alfaro M."/>
            <person name="Sun H."/>
            <person name="Tritt A."/>
            <person name="Yoshinaga Y."/>
            <person name="Zwiers L.-H."/>
            <person name="Turgeon B."/>
            <person name="Goodwin S."/>
            <person name="Spatafora J."/>
            <person name="Crous P."/>
            <person name="Grigoriev I."/>
        </authorList>
    </citation>
    <scope>NUCLEOTIDE SEQUENCE</scope>
    <source>
        <strain evidence="2">CBS 121410</strain>
    </source>
</reference>
<sequence length="203" mass="23395">MVAVREAGVHYPAIMLNYELASRMQNSLKLGREYERLVEENGFRKRRVVFVEQALLGELEIKDREWEGMVGKYGKRGEPGSGLVVGERGFTVEVRDVLHKNFNARCVLEGKLMRLKSIVEKMDEQERELREQVAPSWEAWQVLLEGVFEGCGLLERREKSKEGYNPAEEKGLAEEGKYPSRVFGDRGERDRSDVERMITELVS</sequence>
<organism evidence="2 3">
    <name type="scientific">Saccharata proteae CBS 121410</name>
    <dbReference type="NCBI Taxonomy" id="1314787"/>
    <lineage>
        <taxon>Eukaryota</taxon>
        <taxon>Fungi</taxon>
        <taxon>Dikarya</taxon>
        <taxon>Ascomycota</taxon>
        <taxon>Pezizomycotina</taxon>
        <taxon>Dothideomycetes</taxon>
        <taxon>Dothideomycetes incertae sedis</taxon>
        <taxon>Botryosphaeriales</taxon>
        <taxon>Saccharataceae</taxon>
        <taxon>Saccharata</taxon>
    </lineage>
</organism>
<accession>A0A9P4HQX5</accession>
<keyword evidence="3" id="KW-1185">Reference proteome</keyword>
<gene>
    <name evidence="2" type="ORF">K490DRAFT_68377</name>
</gene>
<feature type="region of interest" description="Disordered" evidence="1">
    <location>
        <begin position="159"/>
        <end position="191"/>
    </location>
</feature>
<evidence type="ECO:0000313" key="2">
    <source>
        <dbReference type="EMBL" id="KAF2084791.1"/>
    </source>
</evidence>
<dbReference type="EMBL" id="ML978737">
    <property type="protein sequence ID" value="KAF2084791.1"/>
    <property type="molecule type" value="Genomic_DNA"/>
</dbReference>
<name>A0A9P4HQX5_9PEZI</name>
<proteinExistence type="predicted"/>
<evidence type="ECO:0000256" key="1">
    <source>
        <dbReference type="SAM" id="MobiDB-lite"/>
    </source>
</evidence>
<comment type="caution">
    <text evidence="2">The sequence shown here is derived from an EMBL/GenBank/DDBJ whole genome shotgun (WGS) entry which is preliminary data.</text>
</comment>
<evidence type="ECO:0000313" key="3">
    <source>
        <dbReference type="Proteomes" id="UP000799776"/>
    </source>
</evidence>
<dbReference type="Proteomes" id="UP000799776">
    <property type="component" value="Unassembled WGS sequence"/>
</dbReference>